<dbReference type="Gene3D" id="3.40.50.620">
    <property type="entry name" value="HUPs"/>
    <property type="match status" value="1"/>
</dbReference>
<dbReference type="EMBL" id="JBBMFK010000024">
    <property type="protein sequence ID" value="MEQ2444390.1"/>
    <property type="molecule type" value="Genomic_DNA"/>
</dbReference>
<evidence type="ECO:0000256" key="1">
    <source>
        <dbReference type="ARBA" id="ARBA00022723"/>
    </source>
</evidence>
<keyword evidence="1" id="KW-0479">Metal-binding</keyword>
<dbReference type="InterPro" id="IPR050128">
    <property type="entry name" value="Sulfate_adenylyltrnsfr_sub2"/>
</dbReference>
<evidence type="ECO:0000256" key="3">
    <source>
        <dbReference type="ARBA" id="ARBA00023014"/>
    </source>
</evidence>
<evidence type="ECO:0000259" key="4">
    <source>
        <dbReference type="PROSITE" id="PS51379"/>
    </source>
</evidence>
<dbReference type="PROSITE" id="PS00198">
    <property type="entry name" value="4FE4S_FER_1"/>
    <property type="match status" value="1"/>
</dbReference>
<name>A0ABV1ECF6_9FIRM</name>
<dbReference type="PANTHER" id="PTHR43196:SF2">
    <property type="entry name" value="PHOSPHOADENOSINE PHOSPHOSULFATE REDUCTASE"/>
    <property type="match status" value="1"/>
</dbReference>
<feature type="domain" description="4Fe-4S ferredoxin-type" evidence="4">
    <location>
        <begin position="479"/>
        <end position="510"/>
    </location>
</feature>
<evidence type="ECO:0000313" key="6">
    <source>
        <dbReference type="Proteomes" id="UP001464378"/>
    </source>
</evidence>
<evidence type="ECO:0000313" key="5">
    <source>
        <dbReference type="EMBL" id="MEQ2444390.1"/>
    </source>
</evidence>
<dbReference type="InterPro" id="IPR014729">
    <property type="entry name" value="Rossmann-like_a/b/a_fold"/>
</dbReference>
<keyword evidence="2" id="KW-0408">Iron</keyword>
<evidence type="ECO:0000256" key="2">
    <source>
        <dbReference type="ARBA" id="ARBA00023004"/>
    </source>
</evidence>
<keyword evidence="6" id="KW-1185">Reference proteome</keyword>
<organism evidence="5 6">
    <name type="scientific">Pseudoflavonifractor intestinihominis</name>
    <dbReference type="NCBI Taxonomy" id="3133171"/>
    <lineage>
        <taxon>Bacteria</taxon>
        <taxon>Bacillati</taxon>
        <taxon>Bacillota</taxon>
        <taxon>Clostridia</taxon>
        <taxon>Eubacteriales</taxon>
        <taxon>Oscillospiraceae</taxon>
        <taxon>Pseudoflavonifractor</taxon>
    </lineage>
</organism>
<protein>
    <submittedName>
        <fullName evidence="5">Phosphoadenosine phosphosulfate reductase family protein</fullName>
    </submittedName>
</protein>
<proteinExistence type="predicted"/>
<dbReference type="InterPro" id="IPR002500">
    <property type="entry name" value="PAPS_reduct_dom"/>
</dbReference>
<dbReference type="InterPro" id="IPR017896">
    <property type="entry name" value="4Fe4S_Fe-S-bd"/>
</dbReference>
<dbReference type="Gene3D" id="3.30.70.20">
    <property type="match status" value="1"/>
</dbReference>
<reference evidence="5 6" key="1">
    <citation type="submission" date="2024-03" db="EMBL/GenBank/DDBJ databases">
        <title>Human intestinal bacterial collection.</title>
        <authorList>
            <person name="Pauvert C."/>
            <person name="Hitch T.C.A."/>
            <person name="Clavel T."/>
        </authorList>
    </citation>
    <scope>NUCLEOTIDE SEQUENCE [LARGE SCALE GENOMIC DNA]</scope>
    <source>
        <strain evidence="5 6">CLA-AP-H29</strain>
    </source>
</reference>
<dbReference type="PROSITE" id="PS51379">
    <property type="entry name" value="4FE4S_FER_2"/>
    <property type="match status" value="1"/>
</dbReference>
<dbReference type="Pfam" id="PF01507">
    <property type="entry name" value="PAPS_reduct"/>
    <property type="match status" value="1"/>
</dbReference>
<sequence>MVNTIYWCPHCKVPIIKNRICPLCGSDCKSLSTTGVCNPVFLQERKLISYILGKDLTQSDVWYLGSSYYLIDGARMRLPYIDFYKGKEHLKIAGELRTNIVIDDIFPQTDTFVAANEQYIKEMVFEAEEYVVNLVEKLKSQEDVQYMPTVSFSGGKDSTAVSRLVRDALQNESIIHYFGDTTLEFPSTHVYVENYFRKENPFTPMIPSETENDFFKLCNVFGPPSKFERWCCTIFKTSNLNSEYQNLNGNSLTFLGIRHSESRERQNYERTQDHSKIGSQINAMPIIEWSDCDVWLYILYRGVRFNDAYRWGYKRVGCWCCPNNSDWSMMLTDIYFPELAAKWKATLFDFAVKTGKADIEDYVENGRWKTRKGASGLQTRNVTIADTACNLSDRARNIIIKKKINRDVIEFLKPFGQLEIFDKEDATYITVTEKEVRDAKGNVVLPKRKICDFVITWGTPVLKVLPTKGTDISLLVNRLKCQLRKYQYCIRCSACDSVCPFGAINTMGDSRYSIDETKCKQNLSECSKCIAKFYNGCITCQVLAGKKNVAPDNEDS</sequence>
<dbReference type="RefSeq" id="WP_349232249.1">
    <property type="nucleotide sequence ID" value="NZ_JBBMFK010000024.1"/>
</dbReference>
<dbReference type="PANTHER" id="PTHR43196">
    <property type="entry name" value="SULFATE ADENYLYLTRANSFERASE SUBUNIT 2"/>
    <property type="match status" value="1"/>
</dbReference>
<dbReference type="Proteomes" id="UP001464378">
    <property type="component" value="Unassembled WGS sequence"/>
</dbReference>
<dbReference type="SUPFAM" id="SSF52402">
    <property type="entry name" value="Adenine nucleotide alpha hydrolases-like"/>
    <property type="match status" value="1"/>
</dbReference>
<dbReference type="InterPro" id="IPR017900">
    <property type="entry name" value="4Fe4S_Fe_S_CS"/>
</dbReference>
<keyword evidence="3" id="KW-0411">Iron-sulfur</keyword>
<accession>A0ABV1ECF6</accession>
<comment type="caution">
    <text evidence="5">The sequence shown here is derived from an EMBL/GenBank/DDBJ whole genome shotgun (WGS) entry which is preliminary data.</text>
</comment>
<gene>
    <name evidence="5" type="ORF">WMO64_13060</name>
</gene>
<dbReference type="SUPFAM" id="SSF54862">
    <property type="entry name" value="4Fe-4S ferredoxins"/>
    <property type="match status" value="1"/>
</dbReference>